<keyword evidence="2" id="KW-1133">Transmembrane helix</keyword>
<protein>
    <submittedName>
        <fullName evidence="3">DUF2079 domain-containing protein</fullName>
    </submittedName>
</protein>
<feature type="transmembrane region" description="Helical" evidence="2">
    <location>
        <begin position="38"/>
        <end position="60"/>
    </location>
</feature>
<dbReference type="RefSeq" id="WP_134521125.1">
    <property type="nucleotide sequence ID" value="NZ_SOHE01000088.1"/>
</dbReference>
<organism evidence="3 4">
    <name type="scientific">Cryobacterium frigoriphilum</name>
    <dbReference type="NCBI Taxonomy" id="1259150"/>
    <lineage>
        <taxon>Bacteria</taxon>
        <taxon>Bacillati</taxon>
        <taxon>Actinomycetota</taxon>
        <taxon>Actinomycetes</taxon>
        <taxon>Micrococcales</taxon>
        <taxon>Microbacteriaceae</taxon>
        <taxon>Cryobacterium</taxon>
    </lineage>
</organism>
<evidence type="ECO:0000256" key="2">
    <source>
        <dbReference type="SAM" id="Phobius"/>
    </source>
</evidence>
<dbReference type="Pfam" id="PF09852">
    <property type="entry name" value="DUF2079"/>
    <property type="match status" value="1"/>
</dbReference>
<reference evidence="3 4" key="1">
    <citation type="submission" date="2019-03" db="EMBL/GenBank/DDBJ databases">
        <title>Genomics of glacier-inhabiting Cryobacterium strains.</title>
        <authorList>
            <person name="Liu Q."/>
            <person name="Xin Y.-H."/>
        </authorList>
    </citation>
    <scope>NUCLEOTIDE SEQUENCE [LARGE SCALE GENOMIC DNA]</scope>
    <source>
        <strain evidence="3 4">Hh14</strain>
    </source>
</reference>
<feature type="transmembrane region" description="Helical" evidence="2">
    <location>
        <begin position="171"/>
        <end position="191"/>
    </location>
</feature>
<name>A0A4R8ZTP4_9MICO</name>
<feature type="transmembrane region" description="Helical" evidence="2">
    <location>
        <begin position="359"/>
        <end position="378"/>
    </location>
</feature>
<dbReference type="Proteomes" id="UP000297447">
    <property type="component" value="Unassembled WGS sequence"/>
</dbReference>
<dbReference type="EMBL" id="SOHE01000088">
    <property type="protein sequence ID" value="TFD45135.1"/>
    <property type="molecule type" value="Genomic_DNA"/>
</dbReference>
<feature type="transmembrane region" description="Helical" evidence="2">
    <location>
        <begin position="198"/>
        <end position="225"/>
    </location>
</feature>
<comment type="caution">
    <text evidence="3">The sequence shown here is derived from an EMBL/GenBank/DDBJ whole genome shotgun (WGS) entry which is preliminary data.</text>
</comment>
<dbReference type="OrthoDB" id="5240834at2"/>
<keyword evidence="4" id="KW-1185">Reference proteome</keyword>
<feature type="transmembrane region" description="Helical" evidence="2">
    <location>
        <begin position="231"/>
        <end position="254"/>
    </location>
</feature>
<evidence type="ECO:0000313" key="4">
    <source>
        <dbReference type="Proteomes" id="UP000297447"/>
    </source>
</evidence>
<feature type="compositionally biased region" description="Low complexity" evidence="1">
    <location>
        <begin position="8"/>
        <end position="28"/>
    </location>
</feature>
<gene>
    <name evidence="3" type="ORF">E3T55_19105</name>
</gene>
<accession>A0A4R8ZTP4</accession>
<keyword evidence="2" id="KW-0472">Membrane</keyword>
<feature type="transmembrane region" description="Helical" evidence="2">
    <location>
        <begin position="285"/>
        <end position="307"/>
    </location>
</feature>
<proteinExistence type="predicted"/>
<feature type="region of interest" description="Disordered" evidence="1">
    <location>
        <begin position="1"/>
        <end position="31"/>
    </location>
</feature>
<dbReference type="InterPro" id="IPR018650">
    <property type="entry name" value="STSV1_Orf64"/>
</dbReference>
<feature type="transmembrane region" description="Helical" evidence="2">
    <location>
        <begin position="327"/>
        <end position="347"/>
    </location>
</feature>
<evidence type="ECO:0000313" key="3">
    <source>
        <dbReference type="EMBL" id="TFD45135.1"/>
    </source>
</evidence>
<sequence>MGERGSITAAPGVPAAAAAPTPAQATEPGRPLGRRPSLAVLIAALVGVITAGVYTVFSALQWQSFAAPSWDLGIFTQLAGRYATLQAPIVTIKGEGYNLLGDHFHPLLVLLAPVYAVFPHAFTLVVVQNLLFGFAAAVIAYAAARLLGPWPGALFGLAFGLSWGLQGAVAVQFHEVAFAVPLLALSLAALLRERWLACVLWALPLVFVKEDLGLTVFALGLVLAWRSRGPLGLWLAVWGLAWFAVASFVVLPVLNPGGRWTYTSSMNLGALVADPLAFFQPEKGVTVLFLLLASGLLALRSPLALVLLPTLAWRFLSENHGYWGPGWQYSAVLMPILFCAALDGIRLLRSSPRPWLRAYSRFVVPVIVLVAMALTPQLPLSRLADVDTHFGTSRAADAAGALAAVPDGSVVESDIGLMNYLVERTDVYWLGNENPLPDYLVVDHSAGGLPGDWDTVLVVGEKLHPGVEFRTIYAAGGYEVAVRVPRT</sequence>
<keyword evidence="2" id="KW-0812">Transmembrane</keyword>
<evidence type="ECO:0000256" key="1">
    <source>
        <dbReference type="SAM" id="MobiDB-lite"/>
    </source>
</evidence>
<dbReference type="AlphaFoldDB" id="A0A4R8ZTP4"/>